<sequence length="316" mass="34766">MSLSLLPPLNLSSTREFVKFEVACAGRPSPARPVLPSCDSFSSSASSTDTSTSARKNRPSLSPEALLIHAFGPSALSRLTPPTSAGSATSECQANTHQTHPVSSVTSVCSRASSNSSKRGRKEKHDIHPAPPPLGTFRSVAKSTRTSTPYGFKLPLTELMPFGAQRDGSQAEFKRHTASCECERNPEREFPISPELWRKKVEERLQRRKLLRSKYRVEESVKIHLDIDCRPLESSIGSPPRSDVPAEESPGLKKRNHSFPAPSDLVNSVMKEGKGQLSVKNEEDIQDGDDTSPRRKSMVEMQDIEKMIKQCDSISI</sequence>
<feature type="compositionally biased region" description="Low complexity" evidence="1">
    <location>
        <begin position="37"/>
        <end position="54"/>
    </location>
</feature>
<name>A0A9Q5HQF6_SANBA</name>
<proteinExistence type="predicted"/>
<protein>
    <submittedName>
        <fullName evidence="2">Uncharacterized protein</fullName>
    </submittedName>
</protein>
<evidence type="ECO:0000313" key="3">
    <source>
        <dbReference type="Proteomes" id="UP000757232"/>
    </source>
</evidence>
<reference evidence="2" key="1">
    <citation type="submission" date="2016-06" db="EMBL/GenBank/DDBJ databases">
        <title>Draft Genome sequence of the fungus Inonotus baumii.</title>
        <authorList>
            <person name="Zhu H."/>
            <person name="Lin W."/>
        </authorList>
    </citation>
    <scope>NUCLEOTIDE SEQUENCE</scope>
    <source>
        <strain evidence="2">821</strain>
    </source>
</reference>
<feature type="region of interest" description="Disordered" evidence="1">
    <location>
        <begin position="27"/>
        <end position="61"/>
    </location>
</feature>
<comment type="caution">
    <text evidence="2">The sequence shown here is derived from an EMBL/GenBank/DDBJ whole genome shotgun (WGS) entry which is preliminary data.</text>
</comment>
<accession>A0A9Q5HQF6</accession>
<evidence type="ECO:0000256" key="1">
    <source>
        <dbReference type="SAM" id="MobiDB-lite"/>
    </source>
</evidence>
<feature type="compositionally biased region" description="Polar residues" evidence="1">
    <location>
        <begin position="80"/>
        <end position="101"/>
    </location>
</feature>
<keyword evidence="3" id="KW-1185">Reference proteome</keyword>
<feature type="compositionally biased region" description="Low complexity" evidence="1">
    <location>
        <begin position="102"/>
        <end position="117"/>
    </location>
</feature>
<dbReference type="EMBL" id="LNZH02000216">
    <property type="protein sequence ID" value="OCB84050.1"/>
    <property type="molecule type" value="Genomic_DNA"/>
</dbReference>
<dbReference type="AlphaFoldDB" id="A0A9Q5HQF6"/>
<feature type="region of interest" description="Disordered" evidence="1">
    <location>
        <begin position="77"/>
        <end position="139"/>
    </location>
</feature>
<dbReference type="OrthoDB" id="10653083at2759"/>
<dbReference type="Proteomes" id="UP000757232">
    <property type="component" value="Unassembled WGS sequence"/>
</dbReference>
<organism evidence="2 3">
    <name type="scientific">Sanghuangporus baumii</name>
    <name type="common">Phellinus baumii</name>
    <dbReference type="NCBI Taxonomy" id="108892"/>
    <lineage>
        <taxon>Eukaryota</taxon>
        <taxon>Fungi</taxon>
        <taxon>Dikarya</taxon>
        <taxon>Basidiomycota</taxon>
        <taxon>Agaricomycotina</taxon>
        <taxon>Agaricomycetes</taxon>
        <taxon>Hymenochaetales</taxon>
        <taxon>Hymenochaetaceae</taxon>
        <taxon>Sanghuangporus</taxon>
    </lineage>
</organism>
<feature type="region of interest" description="Disordered" evidence="1">
    <location>
        <begin position="231"/>
        <end position="301"/>
    </location>
</feature>
<gene>
    <name evidence="2" type="ORF">A7U60_g8721</name>
</gene>
<evidence type="ECO:0000313" key="2">
    <source>
        <dbReference type="EMBL" id="OCB84050.1"/>
    </source>
</evidence>